<dbReference type="InterPro" id="IPR002172">
    <property type="entry name" value="LDrepeatLR_classA_rpt"/>
</dbReference>
<dbReference type="EMBL" id="KB296805">
    <property type="protein sequence ID" value="ELU11308.1"/>
    <property type="molecule type" value="Genomic_DNA"/>
</dbReference>
<keyword evidence="3" id="KW-0677">Repeat</keyword>
<dbReference type="OrthoDB" id="9990982at2759"/>
<evidence type="ECO:0000313" key="10">
    <source>
        <dbReference type="Proteomes" id="UP000014760"/>
    </source>
</evidence>
<proteinExistence type="predicted"/>
<accession>R7UXJ7</accession>
<evidence type="ECO:0000256" key="1">
    <source>
        <dbReference type="ARBA" id="ARBA00004167"/>
    </source>
</evidence>
<dbReference type="AlphaFoldDB" id="R7UXJ7"/>
<dbReference type="HOGENOM" id="CLU_085098_1_3_1"/>
<dbReference type="InterPro" id="IPR050685">
    <property type="entry name" value="LDLR"/>
</dbReference>
<dbReference type="EMBL" id="AMQN01040582">
    <property type="status" value="NOT_ANNOTATED_CDS"/>
    <property type="molecule type" value="Genomic_DNA"/>
</dbReference>
<dbReference type="SUPFAM" id="SSF57424">
    <property type="entry name" value="LDL receptor-like module"/>
    <property type="match status" value="3"/>
</dbReference>
<evidence type="ECO:0000256" key="5">
    <source>
        <dbReference type="ARBA" id="ARBA00023136"/>
    </source>
</evidence>
<dbReference type="PANTHER" id="PTHR24270:SF8">
    <property type="entry name" value="LD11117P-RELATED"/>
    <property type="match status" value="1"/>
</dbReference>
<feature type="non-terminal residue" evidence="8">
    <location>
        <position position="1"/>
    </location>
</feature>
<organism evidence="8">
    <name type="scientific">Capitella teleta</name>
    <name type="common">Polychaete worm</name>
    <dbReference type="NCBI Taxonomy" id="283909"/>
    <lineage>
        <taxon>Eukaryota</taxon>
        <taxon>Metazoa</taxon>
        <taxon>Spiralia</taxon>
        <taxon>Lophotrochozoa</taxon>
        <taxon>Annelida</taxon>
        <taxon>Polychaeta</taxon>
        <taxon>Sedentaria</taxon>
        <taxon>Scolecida</taxon>
        <taxon>Capitellidae</taxon>
        <taxon>Capitella</taxon>
    </lineage>
</organism>
<feature type="non-terminal residue" evidence="8">
    <location>
        <position position="121"/>
    </location>
</feature>
<evidence type="ECO:0000256" key="4">
    <source>
        <dbReference type="ARBA" id="ARBA00022989"/>
    </source>
</evidence>
<dbReference type="STRING" id="283909.R7UXJ7"/>
<sequence length="121" mass="12917">KQTDCPATHFSCSGGLCLLKQHVCDEDADCPLGDDEHNCTYCSCAQSGKCISLAKVCDCYDDCGDGSDEIGAHLQNCQNFTCPHMFQCKGESSSGGYCVPLSHVCDGIEACPYGFDEAYCS</sequence>
<keyword evidence="6 7" id="KW-1015">Disulfide bond</keyword>
<dbReference type="PANTHER" id="PTHR24270">
    <property type="entry name" value="LOW-DENSITY LIPOPROTEIN RECEPTOR-RELATED"/>
    <property type="match status" value="1"/>
</dbReference>
<name>R7UXJ7_CAPTE</name>
<evidence type="ECO:0000313" key="8">
    <source>
        <dbReference type="EMBL" id="ELU11308.1"/>
    </source>
</evidence>
<keyword evidence="5" id="KW-0472">Membrane</keyword>
<reference evidence="8 10" key="2">
    <citation type="journal article" date="2013" name="Nature">
        <title>Insights into bilaterian evolution from three spiralian genomes.</title>
        <authorList>
            <person name="Simakov O."/>
            <person name="Marletaz F."/>
            <person name="Cho S.J."/>
            <person name="Edsinger-Gonzales E."/>
            <person name="Havlak P."/>
            <person name="Hellsten U."/>
            <person name="Kuo D.H."/>
            <person name="Larsson T."/>
            <person name="Lv J."/>
            <person name="Arendt D."/>
            <person name="Savage R."/>
            <person name="Osoegawa K."/>
            <person name="de Jong P."/>
            <person name="Grimwood J."/>
            <person name="Chapman J.A."/>
            <person name="Shapiro H."/>
            <person name="Aerts A."/>
            <person name="Otillar R.P."/>
            <person name="Terry A.Y."/>
            <person name="Boore J.L."/>
            <person name="Grigoriev I.V."/>
            <person name="Lindberg D.R."/>
            <person name="Seaver E.C."/>
            <person name="Weisblat D.A."/>
            <person name="Putnam N.H."/>
            <person name="Rokhsar D.S."/>
        </authorList>
    </citation>
    <scope>NUCLEOTIDE SEQUENCE</scope>
    <source>
        <strain evidence="8 10">I ESC-2004</strain>
    </source>
</reference>
<dbReference type="InterPro" id="IPR036055">
    <property type="entry name" value="LDL_receptor-like_sf"/>
</dbReference>
<feature type="disulfide bond" evidence="7">
    <location>
        <begin position="105"/>
        <end position="120"/>
    </location>
</feature>
<comment type="subcellular location">
    <subcellularLocation>
        <location evidence="1">Membrane</location>
        <topology evidence="1">Single-pass membrane protein</topology>
    </subcellularLocation>
</comment>
<dbReference type="Pfam" id="PF00057">
    <property type="entry name" value="Ldl_recept_a"/>
    <property type="match status" value="2"/>
</dbReference>
<dbReference type="GO" id="GO:0016192">
    <property type="term" value="P:vesicle-mediated transport"/>
    <property type="evidence" value="ECO:0007669"/>
    <property type="project" value="UniProtKB-ARBA"/>
</dbReference>
<dbReference type="EnsemblMetazoa" id="CapteT89272">
    <property type="protein sequence ID" value="CapteP89272"/>
    <property type="gene ID" value="CapteG89272"/>
</dbReference>
<dbReference type="PRINTS" id="PR00261">
    <property type="entry name" value="LDLRECEPTOR"/>
</dbReference>
<dbReference type="SMART" id="SM00192">
    <property type="entry name" value="LDLa"/>
    <property type="match status" value="3"/>
</dbReference>
<feature type="disulfide bond" evidence="7">
    <location>
        <begin position="12"/>
        <end position="30"/>
    </location>
</feature>
<dbReference type="GO" id="GO:0005886">
    <property type="term" value="C:plasma membrane"/>
    <property type="evidence" value="ECO:0007669"/>
    <property type="project" value="TreeGrafter"/>
</dbReference>
<protein>
    <submittedName>
        <fullName evidence="8 9">Uncharacterized protein</fullName>
    </submittedName>
</protein>
<dbReference type="Gene3D" id="4.10.400.10">
    <property type="entry name" value="Low-density Lipoprotein Receptor"/>
    <property type="match status" value="3"/>
</dbReference>
<keyword evidence="10" id="KW-1185">Reference proteome</keyword>
<comment type="caution">
    <text evidence="7">Lacks conserved residue(s) required for the propagation of feature annotation.</text>
</comment>
<reference evidence="10" key="1">
    <citation type="submission" date="2012-12" db="EMBL/GenBank/DDBJ databases">
        <authorList>
            <person name="Hellsten U."/>
            <person name="Grimwood J."/>
            <person name="Chapman J.A."/>
            <person name="Shapiro H."/>
            <person name="Aerts A."/>
            <person name="Otillar R.P."/>
            <person name="Terry A.Y."/>
            <person name="Boore J.L."/>
            <person name="Simakov O."/>
            <person name="Marletaz F."/>
            <person name="Cho S.-J."/>
            <person name="Edsinger-Gonzales E."/>
            <person name="Havlak P."/>
            <person name="Kuo D.-H."/>
            <person name="Larsson T."/>
            <person name="Lv J."/>
            <person name="Arendt D."/>
            <person name="Savage R."/>
            <person name="Osoegawa K."/>
            <person name="de Jong P."/>
            <person name="Lindberg D.R."/>
            <person name="Seaver E.C."/>
            <person name="Weisblat D.A."/>
            <person name="Putnam N.H."/>
            <person name="Grigoriev I.V."/>
            <person name="Rokhsar D.S."/>
        </authorList>
    </citation>
    <scope>NUCLEOTIDE SEQUENCE</scope>
    <source>
        <strain evidence="10">I ESC-2004</strain>
    </source>
</reference>
<feature type="disulfide bond" evidence="7">
    <location>
        <begin position="24"/>
        <end position="39"/>
    </location>
</feature>
<gene>
    <name evidence="8" type="ORF">CAPTEDRAFT_89272</name>
</gene>
<evidence type="ECO:0000256" key="3">
    <source>
        <dbReference type="ARBA" id="ARBA00022737"/>
    </source>
</evidence>
<dbReference type="Proteomes" id="UP000014760">
    <property type="component" value="Unassembled WGS sequence"/>
</dbReference>
<evidence type="ECO:0000256" key="7">
    <source>
        <dbReference type="PROSITE-ProRule" id="PRU00124"/>
    </source>
</evidence>
<keyword evidence="2" id="KW-0812">Transmembrane</keyword>
<evidence type="ECO:0000256" key="6">
    <source>
        <dbReference type="ARBA" id="ARBA00023157"/>
    </source>
</evidence>
<dbReference type="PROSITE" id="PS50068">
    <property type="entry name" value="LDLRA_2"/>
    <property type="match status" value="3"/>
</dbReference>
<keyword evidence="4" id="KW-1133">Transmembrane helix</keyword>
<reference evidence="9" key="3">
    <citation type="submission" date="2015-06" db="UniProtKB">
        <authorList>
            <consortium name="EnsemblMetazoa"/>
        </authorList>
    </citation>
    <scope>IDENTIFICATION</scope>
</reference>
<evidence type="ECO:0000256" key="2">
    <source>
        <dbReference type="ARBA" id="ARBA00022692"/>
    </source>
</evidence>
<dbReference type="CDD" id="cd00112">
    <property type="entry name" value="LDLa"/>
    <property type="match status" value="2"/>
</dbReference>
<evidence type="ECO:0000313" key="9">
    <source>
        <dbReference type="EnsemblMetazoa" id="CapteP89272"/>
    </source>
</evidence>
<feature type="disulfide bond" evidence="7">
    <location>
        <begin position="5"/>
        <end position="17"/>
    </location>
</feature>